<name>A0A1I7WF32_HETBA</name>
<evidence type="ECO:0000313" key="1">
    <source>
        <dbReference type="Proteomes" id="UP000095283"/>
    </source>
</evidence>
<sequence>MNKTESIFPQEYMLITLTNYNFNLMALINLPLKQ</sequence>
<accession>A0A1I7WF32</accession>
<evidence type="ECO:0000313" key="2">
    <source>
        <dbReference type="WBParaSite" id="Hba_03579"/>
    </source>
</evidence>
<proteinExistence type="predicted"/>
<protein>
    <submittedName>
        <fullName evidence="2">Uncharacterized protein</fullName>
    </submittedName>
</protein>
<dbReference type="Proteomes" id="UP000095283">
    <property type="component" value="Unplaced"/>
</dbReference>
<keyword evidence="1" id="KW-1185">Reference proteome</keyword>
<reference evidence="2" key="1">
    <citation type="submission" date="2016-11" db="UniProtKB">
        <authorList>
            <consortium name="WormBaseParasite"/>
        </authorList>
    </citation>
    <scope>IDENTIFICATION</scope>
</reference>
<dbReference type="WBParaSite" id="Hba_03579">
    <property type="protein sequence ID" value="Hba_03579"/>
    <property type="gene ID" value="Hba_03579"/>
</dbReference>
<dbReference type="AlphaFoldDB" id="A0A1I7WF32"/>
<organism evidence="1 2">
    <name type="scientific">Heterorhabditis bacteriophora</name>
    <name type="common">Entomopathogenic nematode worm</name>
    <dbReference type="NCBI Taxonomy" id="37862"/>
    <lineage>
        <taxon>Eukaryota</taxon>
        <taxon>Metazoa</taxon>
        <taxon>Ecdysozoa</taxon>
        <taxon>Nematoda</taxon>
        <taxon>Chromadorea</taxon>
        <taxon>Rhabditida</taxon>
        <taxon>Rhabditina</taxon>
        <taxon>Rhabditomorpha</taxon>
        <taxon>Strongyloidea</taxon>
        <taxon>Heterorhabditidae</taxon>
        <taxon>Heterorhabditis</taxon>
    </lineage>
</organism>